<accession>A0A3B3QSW2</accession>
<evidence type="ECO:0000313" key="8">
    <source>
        <dbReference type="Proteomes" id="UP000261540"/>
    </source>
</evidence>
<dbReference type="GO" id="GO:0008270">
    <property type="term" value="F:zinc ion binding"/>
    <property type="evidence" value="ECO:0007669"/>
    <property type="project" value="UniProtKB-KW"/>
</dbReference>
<evidence type="ECO:0000256" key="4">
    <source>
        <dbReference type="ARBA" id="ARBA00022833"/>
    </source>
</evidence>
<dbReference type="InterPro" id="IPR036236">
    <property type="entry name" value="Znf_C2H2_sf"/>
</dbReference>
<feature type="compositionally biased region" description="Polar residues" evidence="5">
    <location>
        <begin position="136"/>
        <end position="149"/>
    </location>
</feature>
<feature type="region of interest" description="Disordered" evidence="5">
    <location>
        <begin position="543"/>
        <end position="581"/>
    </location>
</feature>
<reference evidence="7" key="1">
    <citation type="submission" date="2025-08" db="UniProtKB">
        <authorList>
            <consortium name="Ensembl"/>
        </authorList>
    </citation>
    <scope>IDENTIFICATION</scope>
</reference>
<evidence type="ECO:0000256" key="2">
    <source>
        <dbReference type="ARBA" id="ARBA00022737"/>
    </source>
</evidence>
<dbReference type="GeneTree" id="ENSGT00940000160595"/>
<proteinExistence type="predicted"/>
<feature type="domain" description="C2H2-type" evidence="6">
    <location>
        <begin position="58"/>
        <end position="80"/>
    </location>
</feature>
<dbReference type="PANTHER" id="PTHR24409">
    <property type="entry name" value="ZINC FINGER PROTEIN 142"/>
    <property type="match status" value="1"/>
</dbReference>
<dbReference type="SUPFAM" id="SSF57667">
    <property type="entry name" value="beta-beta-alpha zinc fingers"/>
    <property type="match status" value="1"/>
</dbReference>
<dbReference type="Gene3D" id="3.30.160.60">
    <property type="entry name" value="Classic Zinc Finger"/>
    <property type="match status" value="1"/>
</dbReference>
<dbReference type="GO" id="GO:0000977">
    <property type="term" value="F:RNA polymerase II transcription regulatory region sequence-specific DNA binding"/>
    <property type="evidence" value="ECO:0007669"/>
    <property type="project" value="TreeGrafter"/>
</dbReference>
<dbReference type="Proteomes" id="UP000261540">
    <property type="component" value="Unplaced"/>
</dbReference>
<evidence type="ECO:0000256" key="5">
    <source>
        <dbReference type="SAM" id="MobiDB-lite"/>
    </source>
</evidence>
<dbReference type="GO" id="GO:0000981">
    <property type="term" value="F:DNA-binding transcription factor activity, RNA polymerase II-specific"/>
    <property type="evidence" value="ECO:0007669"/>
    <property type="project" value="TreeGrafter"/>
</dbReference>
<evidence type="ECO:0000256" key="3">
    <source>
        <dbReference type="ARBA" id="ARBA00022771"/>
    </source>
</evidence>
<sequence length="837" mass="92344">MLKYISGVLKIKRKNNKNRTEPKTFKTSDKHYCDKCRFSSRDGVQFQKHMSQHAEMTFSCSYCSHVSYTKGESQRHLVQHTGIFPFKCQFCEYGAIRNDYIVKHTERVHSIMVERARKVKRKQFTVKNGPRVPSALHSSVTRTPGTTVASVPPTGTDGNSNKVITKEKLDSANSLAKVQVELLAPLNEPIQPDRPLTVTYPPELSIPPGCFLELVEVKTVNGTKELELKLVSQQSIEGERPEKSLAGRTGECMGENENVNMAKASYNCNLISQCEKTVVSSPSVSKQDMQQHSNFSLIKNLLAAPPAGDLKLRQNSKETLMTLKEEPEECEIELGDKIQLGAPTNKGQMVMGERQEQGKKLLINLKDSFVASQTRVTPECVSQQESSSKRPLEVSLVKELVSSSCEKHTKTGSAQIQTANSNSCPLKAPTILKCENCPVDSMPVIRPSAETPDGDVHAGDLQSGELPIISSVFSLHRGPKDIPACVGWEATRKRQLQSVPVPPSLEGQSAAGTEPPAVQEPGITVTSSASTVLVPSFSVSTSTSSAQECTKYDPEIDSQKNGTPEISQIPLPENQSSSQKVAVLEQSKNHLNKIPADITAIVNSPENQKSAEGSQPTFIPEGTMLKISSCLSKSSEHQSSHARAAENSVFSENWVPRTVLSSDASKHNISSTNMSAPCKGLKLSLKRRRSGAENEGMDGHWVQQDTQYGEEQGHSYKQSKEKKKSKKEKKSSKLKVLLEKSGTSEGDLSRQWLIPLKEDQLVTSPAPNQPVVILNHPRPRASTVHPRVIPKHVWNTDRDVPFDTVESLLKMKLKKVNRNKYQVVGFVYRDPTRMIIC</sequence>
<keyword evidence="3" id="KW-0863">Zinc-finger</keyword>
<dbReference type="GO" id="GO:0005634">
    <property type="term" value="C:nucleus"/>
    <property type="evidence" value="ECO:0007669"/>
    <property type="project" value="TreeGrafter"/>
</dbReference>
<keyword evidence="1" id="KW-0479">Metal-binding</keyword>
<feature type="domain" description="C2H2-type" evidence="6">
    <location>
        <begin position="86"/>
        <end position="109"/>
    </location>
</feature>
<feature type="region of interest" description="Disordered" evidence="5">
    <location>
        <begin position="130"/>
        <end position="160"/>
    </location>
</feature>
<evidence type="ECO:0000256" key="1">
    <source>
        <dbReference type="ARBA" id="ARBA00022723"/>
    </source>
</evidence>
<evidence type="ECO:0000259" key="6">
    <source>
        <dbReference type="SMART" id="SM00355"/>
    </source>
</evidence>
<reference evidence="7" key="2">
    <citation type="submission" date="2025-09" db="UniProtKB">
        <authorList>
            <consortium name="Ensembl"/>
        </authorList>
    </citation>
    <scope>IDENTIFICATION</scope>
</reference>
<feature type="region of interest" description="Disordered" evidence="5">
    <location>
        <begin position="663"/>
        <end position="738"/>
    </location>
</feature>
<organism evidence="7 8">
    <name type="scientific">Paramormyrops kingsleyae</name>
    <dbReference type="NCBI Taxonomy" id="1676925"/>
    <lineage>
        <taxon>Eukaryota</taxon>
        <taxon>Metazoa</taxon>
        <taxon>Chordata</taxon>
        <taxon>Craniata</taxon>
        <taxon>Vertebrata</taxon>
        <taxon>Euteleostomi</taxon>
        <taxon>Actinopterygii</taxon>
        <taxon>Neopterygii</taxon>
        <taxon>Teleostei</taxon>
        <taxon>Osteoglossocephala</taxon>
        <taxon>Osteoglossomorpha</taxon>
        <taxon>Osteoglossiformes</taxon>
        <taxon>Mormyridae</taxon>
        <taxon>Paramormyrops</taxon>
    </lineage>
</organism>
<keyword evidence="4" id="KW-0862">Zinc</keyword>
<dbReference type="Ensembl" id="ENSPKIT00000032794.1">
    <property type="protein sequence ID" value="ENSPKIP00000008710.1"/>
    <property type="gene ID" value="ENSPKIG00000024092.1"/>
</dbReference>
<name>A0A3B3QSW2_9TELE</name>
<feature type="compositionally biased region" description="Basic residues" evidence="5">
    <location>
        <begin position="720"/>
        <end position="733"/>
    </location>
</feature>
<dbReference type="PANTHER" id="PTHR24409:SF295">
    <property type="entry name" value="AZ2-RELATED"/>
    <property type="match status" value="1"/>
</dbReference>
<evidence type="ECO:0000313" key="7">
    <source>
        <dbReference type="Ensembl" id="ENSPKIP00000008710.1"/>
    </source>
</evidence>
<dbReference type="SMART" id="SM00355">
    <property type="entry name" value="ZnF_C2H2"/>
    <property type="match status" value="3"/>
</dbReference>
<keyword evidence="8" id="KW-1185">Reference proteome</keyword>
<feature type="compositionally biased region" description="Polar residues" evidence="5">
    <location>
        <begin position="663"/>
        <end position="675"/>
    </location>
</feature>
<dbReference type="AlphaFoldDB" id="A0A3B3QSW2"/>
<protein>
    <recommendedName>
        <fullName evidence="6">C2H2-type domain-containing protein</fullName>
    </recommendedName>
</protein>
<dbReference type="STRING" id="1676925.ENSPKIP00000008710"/>
<feature type="region of interest" description="Disordered" evidence="5">
    <location>
        <begin position="499"/>
        <end position="521"/>
    </location>
</feature>
<dbReference type="InterPro" id="IPR013087">
    <property type="entry name" value="Znf_C2H2_type"/>
</dbReference>
<feature type="domain" description="C2H2-type" evidence="6">
    <location>
        <begin position="31"/>
        <end position="53"/>
    </location>
</feature>
<keyword evidence="2" id="KW-0677">Repeat</keyword>